<comment type="caution">
    <text evidence="1">The sequence shown here is derived from an EMBL/GenBank/DDBJ whole genome shotgun (WGS) entry which is preliminary data.</text>
</comment>
<evidence type="ECO:0008006" key="3">
    <source>
        <dbReference type="Google" id="ProtNLM"/>
    </source>
</evidence>
<name>A0ABR1DVM6_NECAM</name>
<reference evidence="1 2" key="1">
    <citation type="submission" date="2023-08" db="EMBL/GenBank/DDBJ databases">
        <title>A Necator americanus chromosomal reference genome.</title>
        <authorList>
            <person name="Ilik V."/>
            <person name="Petrzelkova K.J."/>
            <person name="Pardy F."/>
            <person name="Fuh T."/>
            <person name="Niatou-Singa F.S."/>
            <person name="Gouil Q."/>
            <person name="Baker L."/>
            <person name="Ritchie M.E."/>
            <person name="Jex A.R."/>
            <person name="Gazzola D."/>
            <person name="Li H."/>
            <person name="Toshio Fujiwara R."/>
            <person name="Zhan B."/>
            <person name="Aroian R.V."/>
            <person name="Pafco B."/>
            <person name="Schwarz E.M."/>
        </authorList>
    </citation>
    <scope>NUCLEOTIDE SEQUENCE [LARGE SCALE GENOMIC DNA]</scope>
    <source>
        <strain evidence="1 2">Aroian</strain>
        <tissue evidence="1">Whole animal</tissue>
    </source>
</reference>
<sequence length="1390" mass="155855">MHGGGVDLPDIKALLSSGNPVVQSQGVAALISQLKPPFPNAKARTSVLSLFFDCFTLFGANVAQWCAEAVPHLVKSDVITTEEVFTHCLLKLTNADTSDVSVIVLIRLLLQLSNCLISTCFTILRKDKRCSRFLVEELRAVDIERCVTTLKALLYSGLLSEEENISIISQISASVKHCDSFAEQHSEYLPKKYTRNFVTSVNSVQWTKTLVNRSIELTSQEILSLKLSVEHTFAIYDNLLKRPEIVMNESFPANHVLLPSLFSLYSSRSELSKCLPGVVPSEQLAQIKAIVARSQTIHVPEKLLWGDESNGFMSTFPYLEYVSTEDCLALFLDLCHSKLTVTDVGERSVVFVTALLPFCDSTLLEKCCRLLGELIKRSSEIVNSLLLYFTSLYAKPYFKISRSSILKAVGGLFVNRFAITPAVNFLSIVCRQSGEERNVAFGLLGDMVTKFPTAFDAIKPLAIPTDSDPQDLLILKLNLMTTLCVATDRSDELLPSLSNLLKKSAPVVSAAISVVKVLCKEDILDVDTVRKQLGSKVRQPSFEVPLAGYCEILATAALQKEQDEGSLVEDCVKELWDITQIRRDCREIENARKAAWIALACFDSLSLINVVSKTPEDWMALFAGLGENERMGFTIFLKKMVADDLESLSRTLYTKEYIRKSSLAPFITNLHNALRRTNQEAPWFWTATLPLFSVIVGEYAESGKGLQAIKLFRRVLREVHVVDDKVVNLFAGWRICVVSLLGVLTEAGNPLKARDQIVEECKRALGSTELSVNNVLVVMAILTGELSRFGKQIANEQAAADFETTMRPWFVAVLEFMFPIVFKSYNQKSQPILQTHVNLRCVNKSVARSAAWMTCLATSEEVRNFFDDDVVNKALQWTLGQEINHDGQLCKLLTGEELPIPKKSLSISKVWMFSAALGAQELITNSISCSLPLDDSIEKAVKEFEDGKTANEDNVMQFFLRISNLPLGVFRKYERRLRRPLEQIFNKGGEEMKRAAYEGLSHLASVSLLTVAFDLPPDYGHLPEDSILRAVIAQYGAKSVCSKEILHDLLPALVDQVRSDSRHLPPMEWQFMLLAIDYHNNEEARLNLLKLAFQQKDAQIIYELTNSTFLDYSSCSSGYMLTVSNNLSLILTMMPDMRAKTILSNLLKFGIENNEVGSQILGSIDSCGKSTVVAMALLSELPTFECATDLLHKMLTLSCIDKRFNGQISRCFDFWLGWSGRVDIKLTSLVDFYLEESAKSKVMLSIFGFCAMDLPLRERLDKIVDLMSIGKVMLSCQKPSTHIAAVLNLVLALVCSVPADIPLNWLSSEVLNLLYARWRYYWKKMMEKSEFRQLYDVIIAFLFPCFLLDDLVLPLTNAIKGMLLYILSSQPDIVRPYMEDKSVHWEKLLQ</sequence>
<accession>A0ABR1DVM6</accession>
<dbReference type="EMBL" id="JAVFWL010000005">
    <property type="protein sequence ID" value="KAK6754490.1"/>
    <property type="molecule type" value="Genomic_DNA"/>
</dbReference>
<evidence type="ECO:0000313" key="1">
    <source>
        <dbReference type="EMBL" id="KAK6754490.1"/>
    </source>
</evidence>
<dbReference type="SUPFAM" id="SSF48371">
    <property type="entry name" value="ARM repeat"/>
    <property type="match status" value="1"/>
</dbReference>
<protein>
    <recommendedName>
        <fullName evidence="3">HEAT repeat protein</fullName>
    </recommendedName>
</protein>
<organism evidence="1 2">
    <name type="scientific">Necator americanus</name>
    <name type="common">Human hookworm</name>
    <dbReference type="NCBI Taxonomy" id="51031"/>
    <lineage>
        <taxon>Eukaryota</taxon>
        <taxon>Metazoa</taxon>
        <taxon>Ecdysozoa</taxon>
        <taxon>Nematoda</taxon>
        <taxon>Chromadorea</taxon>
        <taxon>Rhabditida</taxon>
        <taxon>Rhabditina</taxon>
        <taxon>Rhabditomorpha</taxon>
        <taxon>Strongyloidea</taxon>
        <taxon>Ancylostomatidae</taxon>
        <taxon>Bunostominae</taxon>
        <taxon>Necator</taxon>
    </lineage>
</organism>
<gene>
    <name evidence="1" type="primary">Necator_chrV.g18265</name>
    <name evidence="1" type="ORF">RB195_013474</name>
</gene>
<dbReference type="InterPro" id="IPR016024">
    <property type="entry name" value="ARM-type_fold"/>
</dbReference>
<keyword evidence="2" id="KW-1185">Reference proteome</keyword>
<proteinExistence type="predicted"/>
<dbReference type="Proteomes" id="UP001303046">
    <property type="component" value="Unassembled WGS sequence"/>
</dbReference>
<evidence type="ECO:0000313" key="2">
    <source>
        <dbReference type="Proteomes" id="UP001303046"/>
    </source>
</evidence>